<evidence type="ECO:0000313" key="2">
    <source>
        <dbReference type="EMBL" id="RRR97678.1"/>
    </source>
</evidence>
<proteinExistence type="predicted"/>
<protein>
    <submittedName>
        <fullName evidence="2">DUF2516 family protein</fullName>
    </submittedName>
</protein>
<dbReference type="EMBL" id="RSEB01000005">
    <property type="protein sequence ID" value="RRR97678.1"/>
    <property type="molecule type" value="Genomic_DNA"/>
</dbReference>
<dbReference type="OrthoDB" id="5191769at2"/>
<dbReference type="Proteomes" id="UP000277256">
    <property type="component" value="Unassembled WGS sequence"/>
</dbReference>
<sequence length="104" mass="10875">MPEFDAVFAFEVRGVVSQIIGYGGALLSLIAVIHCAVQKPEAFNAVGTLSKGTWIGLLVVSLVLSLLFGGYAGLNLFALVSIAASLIYLLDVRTGIKDIGGSIY</sequence>
<keyword evidence="1" id="KW-1133">Transmembrane helix</keyword>
<dbReference type="Pfam" id="PF10724">
    <property type="entry name" value="DUF2516"/>
    <property type="match status" value="1"/>
</dbReference>
<organism evidence="2 3">
    <name type="scientific">Glycomyces terrestris</name>
    <dbReference type="NCBI Taxonomy" id="2493553"/>
    <lineage>
        <taxon>Bacteria</taxon>
        <taxon>Bacillati</taxon>
        <taxon>Actinomycetota</taxon>
        <taxon>Actinomycetes</taxon>
        <taxon>Glycomycetales</taxon>
        <taxon>Glycomycetaceae</taxon>
        <taxon>Glycomyces</taxon>
    </lineage>
</organism>
<accession>A0A426UUL8</accession>
<keyword evidence="3" id="KW-1185">Reference proteome</keyword>
<feature type="transmembrane region" description="Helical" evidence="1">
    <location>
        <begin position="74"/>
        <end position="90"/>
    </location>
</feature>
<gene>
    <name evidence="2" type="ORF">EIW28_20055</name>
</gene>
<keyword evidence="1" id="KW-0812">Transmembrane</keyword>
<comment type="caution">
    <text evidence="2">The sequence shown here is derived from an EMBL/GenBank/DDBJ whole genome shotgun (WGS) entry which is preliminary data.</text>
</comment>
<reference evidence="2 3" key="1">
    <citation type="submission" date="2018-12" db="EMBL/GenBank/DDBJ databases">
        <title>Glycomyces sp. YIM 121974 draft genome.</title>
        <authorList>
            <person name="Li Q."/>
        </authorList>
    </citation>
    <scope>NUCLEOTIDE SEQUENCE [LARGE SCALE GENOMIC DNA]</scope>
    <source>
        <strain evidence="2 3">YIM 121974</strain>
    </source>
</reference>
<dbReference type="AlphaFoldDB" id="A0A426UUL8"/>
<evidence type="ECO:0000313" key="3">
    <source>
        <dbReference type="Proteomes" id="UP000277256"/>
    </source>
</evidence>
<feature type="transmembrane region" description="Helical" evidence="1">
    <location>
        <begin position="49"/>
        <end position="68"/>
    </location>
</feature>
<name>A0A426UUL8_9ACTN</name>
<keyword evidence="1" id="KW-0472">Membrane</keyword>
<dbReference type="RefSeq" id="WP_125249473.1">
    <property type="nucleotide sequence ID" value="NZ_RSEB01000005.1"/>
</dbReference>
<dbReference type="InterPro" id="IPR019662">
    <property type="entry name" value="DUF2516"/>
</dbReference>
<evidence type="ECO:0000256" key="1">
    <source>
        <dbReference type="SAM" id="Phobius"/>
    </source>
</evidence>
<feature type="transmembrane region" description="Helical" evidence="1">
    <location>
        <begin position="19"/>
        <end position="37"/>
    </location>
</feature>